<dbReference type="SUPFAM" id="SSF56059">
    <property type="entry name" value="Glutathione synthetase ATP-binding domain-like"/>
    <property type="match status" value="1"/>
</dbReference>
<dbReference type="EMBL" id="CP002026">
    <property type="protein sequence ID" value="ADH88918.1"/>
    <property type="molecule type" value="Genomic_DNA"/>
</dbReference>
<dbReference type="GO" id="GO:0046872">
    <property type="term" value="F:metal ion binding"/>
    <property type="evidence" value="ECO:0007669"/>
    <property type="project" value="InterPro"/>
</dbReference>
<keyword evidence="4" id="KW-1185">Reference proteome</keyword>
<organism evidence="3 4">
    <name type="scientific">Ancylobacter novellus (strain ATCC 8093 / DSM 506 / JCM 20403 / CCM 1077 / IAM 12100 / NBRC 12443 / NCIMB 10456)</name>
    <name type="common">Starkeya novella</name>
    <dbReference type="NCBI Taxonomy" id="639283"/>
    <lineage>
        <taxon>Bacteria</taxon>
        <taxon>Pseudomonadati</taxon>
        <taxon>Pseudomonadota</taxon>
        <taxon>Alphaproteobacteria</taxon>
        <taxon>Hyphomicrobiales</taxon>
        <taxon>Xanthobacteraceae</taxon>
        <taxon>Ancylobacter</taxon>
    </lineage>
</organism>
<keyword evidence="1" id="KW-0067">ATP-binding</keyword>
<dbReference type="InterPro" id="IPR011761">
    <property type="entry name" value="ATP-grasp"/>
</dbReference>
<reference evidence="3 4" key="1">
    <citation type="journal article" date="2012" name="Stand. Genomic Sci.">
        <title>Complete genome sequence of the facultatively chemolithoautotrophic and methylotrophic alpha Proteobacterium Starkeya novella type strain (ATCC 8093(T)).</title>
        <authorList>
            <person name="Kappler U."/>
            <person name="Davenport K."/>
            <person name="Beatson S."/>
            <person name="Lucas S."/>
            <person name="Lapidus A."/>
            <person name="Copeland A."/>
            <person name="Berry K.W."/>
            <person name="Glavina Del Rio T."/>
            <person name="Hammon N."/>
            <person name="Dalin E."/>
            <person name="Tice H."/>
            <person name="Pitluck S."/>
            <person name="Richardson P."/>
            <person name="Bruce D."/>
            <person name="Goodwin L.A."/>
            <person name="Han C."/>
            <person name="Tapia R."/>
            <person name="Detter J.C."/>
            <person name="Chang Y.J."/>
            <person name="Jeffries C.D."/>
            <person name="Land M."/>
            <person name="Hauser L."/>
            <person name="Kyrpides N.C."/>
            <person name="Goker M."/>
            <person name="Ivanova N."/>
            <person name="Klenk H.P."/>
            <person name="Woyke T."/>
        </authorList>
    </citation>
    <scope>NUCLEOTIDE SEQUENCE [LARGE SCALE GENOMIC DNA]</scope>
    <source>
        <strain evidence="4">ATCC 8093 / DSM 506 / JCM 20403 / CCM 1077 / IAM 12100 / NBRC 12443 / NCIMB 10456</strain>
    </source>
</reference>
<evidence type="ECO:0000256" key="1">
    <source>
        <dbReference type="PROSITE-ProRule" id="PRU00409"/>
    </source>
</evidence>
<dbReference type="OrthoDB" id="7625478at2"/>
<evidence type="ECO:0000313" key="4">
    <source>
        <dbReference type="Proteomes" id="UP000006633"/>
    </source>
</evidence>
<evidence type="ECO:0000259" key="2">
    <source>
        <dbReference type="PROSITE" id="PS50975"/>
    </source>
</evidence>
<dbReference type="Proteomes" id="UP000006633">
    <property type="component" value="Chromosome"/>
</dbReference>
<dbReference type="AlphaFoldDB" id="D7AAB5"/>
<dbReference type="Gene3D" id="3.30.470.20">
    <property type="entry name" value="ATP-grasp fold, B domain"/>
    <property type="match status" value="1"/>
</dbReference>
<sequence length="299" mass="32730">MLPDVLPRATRTVLNYLTSSPRPVRLIVYGRHSADWNTALAPDAPVWNVIGQVGEVMVLPHEAPLPPSRSGWRTLILPLMEPHILACARDRHEGLMPSHHAVRTLADKALFAYYAESHGLGRLCPPRFASTSEAALPCVVKRHDLNGGCGVEIAESIEGLAELSGIEPWKGHPVLLQGYEPSPAQYVTHAVCRSGRILSQVTYRQTLADGARIRRWNTALVQERVSPAAAWLDGIERFLRPLSYSGPCCVDYIARADGSLCVFEINPRLGGSLMMPENVGDLGALLRTLLRFARPLATG</sequence>
<protein>
    <recommendedName>
        <fullName evidence="2">ATP-grasp domain-containing protein</fullName>
    </recommendedName>
</protein>
<dbReference type="GO" id="GO:0005524">
    <property type="term" value="F:ATP binding"/>
    <property type="evidence" value="ECO:0007669"/>
    <property type="project" value="UniProtKB-UniRule"/>
</dbReference>
<dbReference type="KEGG" id="sno:Snov_1612"/>
<proteinExistence type="predicted"/>
<dbReference type="STRING" id="639283.Snov_1612"/>
<feature type="domain" description="ATP-grasp" evidence="2">
    <location>
        <begin position="108"/>
        <end position="294"/>
    </location>
</feature>
<dbReference type="RefSeq" id="WP_013166422.1">
    <property type="nucleotide sequence ID" value="NC_014217.1"/>
</dbReference>
<name>D7AAB5_ANCN5</name>
<dbReference type="HOGENOM" id="CLU_930369_0_0_5"/>
<keyword evidence="1" id="KW-0547">Nucleotide-binding</keyword>
<evidence type="ECO:0000313" key="3">
    <source>
        <dbReference type="EMBL" id="ADH88918.1"/>
    </source>
</evidence>
<accession>D7AAB5</accession>
<dbReference type="PROSITE" id="PS50975">
    <property type="entry name" value="ATP_GRASP"/>
    <property type="match status" value="1"/>
</dbReference>
<gene>
    <name evidence="3" type="ordered locus">Snov_1612</name>
</gene>